<feature type="signal peptide" evidence="1">
    <location>
        <begin position="1"/>
        <end position="17"/>
    </location>
</feature>
<dbReference type="EMBL" id="CP051142">
    <property type="protein sequence ID" value="QIX00047.1"/>
    <property type="molecule type" value="Genomic_DNA"/>
</dbReference>
<keyword evidence="1" id="KW-0732">Signal</keyword>
<dbReference type="OrthoDB" id="4095724at2759"/>
<evidence type="ECO:0000256" key="1">
    <source>
        <dbReference type="SAM" id="SignalP"/>
    </source>
</evidence>
<sequence>MQLRRLLVLTTPALVAAQFSDIVNGINSIANVITSEFGNGFAQVTSIGGSLYTVVTAAVPSGASSIGQQVTSIGGSVYTILTSEAGVLTSNLASIGTQVTSIEGSLYTVITSAANPSALSSYGAQATSLGGQIYTIITSNVGTALVGRKTTTVNGSVYTVATNVAGQVVSTVAPAATSTSSSSQGAAMITQAPMLAGGVLGLAAVALL</sequence>
<name>A0A6H0XZ70_9PEZI</name>
<evidence type="ECO:0000313" key="2">
    <source>
        <dbReference type="EMBL" id="QIX00047.1"/>
    </source>
</evidence>
<organism evidence="2 3">
    <name type="scientific">Peltaster fructicola</name>
    <dbReference type="NCBI Taxonomy" id="286661"/>
    <lineage>
        <taxon>Eukaryota</taxon>
        <taxon>Fungi</taxon>
        <taxon>Dikarya</taxon>
        <taxon>Ascomycota</taxon>
        <taxon>Pezizomycotina</taxon>
        <taxon>Dothideomycetes</taxon>
        <taxon>Dothideomycetes incertae sedis</taxon>
        <taxon>Peltaster</taxon>
    </lineage>
</organism>
<feature type="chain" id="PRO_5026105785" description="FAS1 domain-containing protein" evidence="1">
    <location>
        <begin position="18"/>
        <end position="208"/>
    </location>
</feature>
<proteinExistence type="predicted"/>
<keyword evidence="3" id="KW-1185">Reference proteome</keyword>
<accession>A0A6H0XZ70</accession>
<reference evidence="2 3" key="1">
    <citation type="journal article" date="2016" name="Sci. Rep.">
        <title>Peltaster fructicola genome reveals evolution from an invasive phytopathogen to an ectophytic parasite.</title>
        <authorList>
            <person name="Xu C."/>
            <person name="Chen H."/>
            <person name="Gleason M.L."/>
            <person name="Xu J.R."/>
            <person name="Liu H."/>
            <person name="Zhang R."/>
            <person name="Sun G."/>
        </authorList>
    </citation>
    <scope>NUCLEOTIDE SEQUENCE [LARGE SCALE GENOMIC DNA]</scope>
    <source>
        <strain evidence="2 3">LNHT1506</strain>
    </source>
</reference>
<dbReference type="AlphaFoldDB" id="A0A6H0XZ70"/>
<evidence type="ECO:0000313" key="3">
    <source>
        <dbReference type="Proteomes" id="UP000503462"/>
    </source>
</evidence>
<protein>
    <recommendedName>
        <fullName evidence="4">FAS1 domain-containing protein</fullName>
    </recommendedName>
</protein>
<evidence type="ECO:0008006" key="4">
    <source>
        <dbReference type="Google" id="ProtNLM"/>
    </source>
</evidence>
<dbReference type="Proteomes" id="UP000503462">
    <property type="component" value="Chromosome 4"/>
</dbReference>
<gene>
    <name evidence="2" type="ORF">AMS68_005564</name>
</gene>